<dbReference type="PRINTS" id="PR00039">
    <property type="entry name" value="HTHLYSR"/>
</dbReference>
<evidence type="ECO:0000313" key="6">
    <source>
        <dbReference type="EMBL" id="GLQ08282.1"/>
    </source>
</evidence>
<dbReference type="Gene3D" id="3.40.190.10">
    <property type="entry name" value="Periplasmic binding protein-like II"/>
    <property type="match status" value="2"/>
</dbReference>
<dbReference type="PROSITE" id="PS50931">
    <property type="entry name" value="HTH_LYSR"/>
    <property type="match status" value="1"/>
</dbReference>
<comment type="similarity">
    <text evidence="1">Belongs to the LysR transcriptional regulatory family.</text>
</comment>
<reference evidence="6" key="1">
    <citation type="journal article" date="2014" name="Int. J. Syst. Evol. Microbiol.">
        <title>Complete genome of a new Firmicutes species belonging to the dominant human colonic microbiota ('Ruminococcus bicirculans') reveals two chromosomes and a selective capacity to utilize plant glucans.</title>
        <authorList>
            <consortium name="NISC Comparative Sequencing Program"/>
            <person name="Wegmann U."/>
            <person name="Louis P."/>
            <person name="Goesmann A."/>
            <person name="Henrissat B."/>
            <person name="Duncan S.H."/>
            <person name="Flint H.J."/>
        </authorList>
    </citation>
    <scope>NUCLEOTIDE SEQUENCE</scope>
    <source>
        <strain evidence="6">NBRC 103855</strain>
    </source>
</reference>
<dbReference type="Proteomes" id="UP001161406">
    <property type="component" value="Unassembled WGS sequence"/>
</dbReference>
<dbReference type="EMBL" id="BSNG01000001">
    <property type="protein sequence ID" value="GLQ08282.1"/>
    <property type="molecule type" value="Genomic_DNA"/>
</dbReference>
<dbReference type="SUPFAM" id="SSF53850">
    <property type="entry name" value="Periplasmic binding protein-like II"/>
    <property type="match status" value="1"/>
</dbReference>
<keyword evidence="4" id="KW-0804">Transcription</keyword>
<organism evidence="6 7">
    <name type="scientific">Devosia yakushimensis</name>
    <dbReference type="NCBI Taxonomy" id="470028"/>
    <lineage>
        <taxon>Bacteria</taxon>
        <taxon>Pseudomonadati</taxon>
        <taxon>Pseudomonadota</taxon>
        <taxon>Alphaproteobacteria</taxon>
        <taxon>Hyphomicrobiales</taxon>
        <taxon>Devosiaceae</taxon>
        <taxon>Devosia</taxon>
    </lineage>
</organism>
<keyword evidence="2" id="KW-0805">Transcription regulation</keyword>
<dbReference type="InterPro" id="IPR000847">
    <property type="entry name" value="LysR_HTH_N"/>
</dbReference>
<dbReference type="SUPFAM" id="SSF46785">
    <property type="entry name" value="Winged helix' DNA-binding domain"/>
    <property type="match status" value="1"/>
</dbReference>
<accession>A0ABQ5U824</accession>
<name>A0ABQ5U824_9HYPH</name>
<comment type="caution">
    <text evidence="6">The sequence shown here is derived from an EMBL/GenBank/DDBJ whole genome shotgun (WGS) entry which is preliminary data.</text>
</comment>
<sequence>MPEAITSVHSHMLDQITHLFRLRTILEEGSLRRASEKLNVTQPALSRSLAQLESYFGQQLVDRHARGVKATPFGEKVLSVSNRIERYWEIAEHELRSEVSDEKAVMRIGGGPVWRSGILSGVLAELQSRFPRLVIEFTTLTYGKTIDDLREGRLDVAFGGVFNDGGTSARMARVKLTEVTNYVMARENHPLLKGQSGPGGKVLPSSLLAYPWIVYSELPAYREITEHTIAEHVGARPDVRFICQNLLSVLTILQQSDCLCVLPGLSVQAVNSPRIVPIPLPLRHSTAEIGMIFRTEMRDWSPMQTLVELCQDKFGIAHEQGFDTSRGGVKPTRVTSEIGQP</sequence>
<reference evidence="6" key="2">
    <citation type="submission" date="2023-01" db="EMBL/GenBank/DDBJ databases">
        <title>Draft genome sequence of Devosia yakushimensis strain NBRC 103855.</title>
        <authorList>
            <person name="Sun Q."/>
            <person name="Mori K."/>
        </authorList>
    </citation>
    <scope>NUCLEOTIDE SEQUENCE</scope>
    <source>
        <strain evidence="6">NBRC 103855</strain>
    </source>
</reference>
<feature type="domain" description="HTH lysR-type" evidence="5">
    <location>
        <begin position="14"/>
        <end position="71"/>
    </location>
</feature>
<dbReference type="PANTHER" id="PTHR30419:SF8">
    <property type="entry name" value="NITROGEN ASSIMILATION TRANSCRIPTIONAL ACTIVATOR-RELATED"/>
    <property type="match status" value="1"/>
</dbReference>
<evidence type="ECO:0000256" key="1">
    <source>
        <dbReference type="ARBA" id="ARBA00009437"/>
    </source>
</evidence>
<dbReference type="Gene3D" id="1.10.10.10">
    <property type="entry name" value="Winged helix-like DNA-binding domain superfamily/Winged helix DNA-binding domain"/>
    <property type="match status" value="1"/>
</dbReference>
<dbReference type="InterPro" id="IPR050950">
    <property type="entry name" value="HTH-type_LysR_regulators"/>
</dbReference>
<dbReference type="Pfam" id="PF00126">
    <property type="entry name" value="HTH_1"/>
    <property type="match status" value="1"/>
</dbReference>
<dbReference type="PANTHER" id="PTHR30419">
    <property type="entry name" value="HTH-TYPE TRANSCRIPTIONAL REGULATOR YBHD"/>
    <property type="match status" value="1"/>
</dbReference>
<dbReference type="Pfam" id="PF03466">
    <property type="entry name" value="LysR_substrate"/>
    <property type="match status" value="1"/>
</dbReference>
<protein>
    <submittedName>
        <fullName evidence="6">LysR family transcriptional regulator</fullName>
    </submittedName>
</protein>
<dbReference type="InterPro" id="IPR005119">
    <property type="entry name" value="LysR_subst-bd"/>
</dbReference>
<keyword evidence="7" id="KW-1185">Reference proteome</keyword>
<gene>
    <name evidence="6" type="ORF">GCM10007913_02140</name>
</gene>
<dbReference type="InterPro" id="IPR036388">
    <property type="entry name" value="WH-like_DNA-bd_sf"/>
</dbReference>
<proteinExistence type="inferred from homology"/>
<evidence type="ECO:0000256" key="4">
    <source>
        <dbReference type="ARBA" id="ARBA00023163"/>
    </source>
</evidence>
<keyword evidence="3" id="KW-0238">DNA-binding</keyword>
<evidence type="ECO:0000259" key="5">
    <source>
        <dbReference type="PROSITE" id="PS50931"/>
    </source>
</evidence>
<dbReference type="InterPro" id="IPR036390">
    <property type="entry name" value="WH_DNA-bd_sf"/>
</dbReference>
<evidence type="ECO:0000256" key="3">
    <source>
        <dbReference type="ARBA" id="ARBA00023125"/>
    </source>
</evidence>
<evidence type="ECO:0000313" key="7">
    <source>
        <dbReference type="Proteomes" id="UP001161406"/>
    </source>
</evidence>
<evidence type="ECO:0000256" key="2">
    <source>
        <dbReference type="ARBA" id="ARBA00023015"/>
    </source>
</evidence>
<dbReference type="CDD" id="cd05466">
    <property type="entry name" value="PBP2_LTTR_substrate"/>
    <property type="match status" value="1"/>
</dbReference>